<comment type="caution">
    <text evidence="5">The sequence shown here is derived from an EMBL/GenBank/DDBJ whole genome shotgun (WGS) entry which is preliminary data.</text>
</comment>
<keyword evidence="2" id="KW-0677">Repeat</keyword>
<dbReference type="Gene3D" id="1.25.10.10">
    <property type="entry name" value="Leucine-rich Repeat Variant"/>
    <property type="match status" value="1"/>
</dbReference>
<dbReference type="InterPro" id="IPR013918">
    <property type="entry name" value="Nucleotide_exch_fac_Fes1"/>
</dbReference>
<dbReference type="PANTHER" id="PTHR19316:SF18">
    <property type="entry name" value="HSP70-BINDING PROTEIN 1"/>
    <property type="match status" value="1"/>
</dbReference>
<comment type="similarity">
    <text evidence="1">Belongs to the FES1 family.</text>
</comment>
<protein>
    <submittedName>
        <fullName evidence="5">Hsp70 nucleotide exchange factor FES1</fullName>
    </submittedName>
</protein>
<dbReference type="GO" id="GO:0000774">
    <property type="term" value="F:adenyl-nucleotide exchange factor activity"/>
    <property type="evidence" value="ECO:0007669"/>
    <property type="project" value="TreeGrafter"/>
</dbReference>
<dbReference type="InParanoid" id="A0A369JAH0"/>
<evidence type="ECO:0000259" key="4">
    <source>
        <dbReference type="Pfam" id="PF08609"/>
    </source>
</evidence>
<dbReference type="PANTHER" id="PTHR19316">
    <property type="entry name" value="PROTEIN FOLDING REGULATOR"/>
    <property type="match status" value="1"/>
</dbReference>
<gene>
    <name evidence="5" type="primary">FES1</name>
    <name evidence="5" type="ORF">Hypma_001068</name>
</gene>
<evidence type="ECO:0000256" key="1">
    <source>
        <dbReference type="ARBA" id="ARBA00011045"/>
    </source>
</evidence>
<dbReference type="OrthoDB" id="10250458at2759"/>
<dbReference type="InterPro" id="IPR011989">
    <property type="entry name" value="ARM-like"/>
</dbReference>
<dbReference type="SUPFAM" id="SSF48371">
    <property type="entry name" value="ARM repeat"/>
    <property type="match status" value="1"/>
</dbReference>
<dbReference type="Pfam" id="PF08609">
    <property type="entry name" value="Fes1"/>
    <property type="match status" value="1"/>
</dbReference>
<dbReference type="Proteomes" id="UP000076154">
    <property type="component" value="Unassembled WGS sequence"/>
</dbReference>
<feature type="compositionally biased region" description="Low complexity" evidence="3">
    <location>
        <begin position="230"/>
        <end position="247"/>
    </location>
</feature>
<dbReference type="EMBL" id="LUEZ02000110">
    <property type="protein sequence ID" value="RDB17617.1"/>
    <property type="molecule type" value="Genomic_DNA"/>
</dbReference>
<proteinExistence type="inferred from homology"/>
<dbReference type="InterPro" id="IPR050693">
    <property type="entry name" value="Hsp70_NEF-Inhibitors"/>
</dbReference>
<accession>A0A369JAH0</accession>
<sequence>MQSLLRWSIENSTPLDSLPSDQPPPQSRLKDLDPGIIDMILGRPDAELMKEDVAVAVDNTREEDDRVAALDHLEMLIEQIDNANNLEKLKLWEPLHSLLTSDSSTLPIKMQTLWVLGTATQNNPSAQDAYLSLKPLPALLSFLTPSPSSTLQTRSKAIYALSGLLKHNAPAVRELGNPNVDGWTKLRDALQDPEITVRRKTIFLLGTLLLPTSPVPHSPPLLLPAPPSTAIPSSTTLPSSTSTTTTAVGPAPNRPVTHNPALPTPHNPPVFDNSHAAHAHDPSRAATSGIALDAVRAHGILGAIVAALTSPLPFGEDGEMSEADAVFEEQGVRLLHTYAILCHGPFEPAEKETLKGWLEAEKAKGGEKELADRWNLDELELKQLLEKVI</sequence>
<name>A0A369JAH0_HYPMA</name>
<evidence type="ECO:0000313" key="6">
    <source>
        <dbReference type="Proteomes" id="UP000076154"/>
    </source>
</evidence>
<dbReference type="AlphaFoldDB" id="A0A369JAH0"/>
<evidence type="ECO:0000256" key="2">
    <source>
        <dbReference type="ARBA" id="ARBA00022737"/>
    </source>
</evidence>
<evidence type="ECO:0000256" key="3">
    <source>
        <dbReference type="SAM" id="MobiDB-lite"/>
    </source>
</evidence>
<feature type="region of interest" description="Disordered" evidence="3">
    <location>
        <begin position="227"/>
        <end position="284"/>
    </location>
</feature>
<dbReference type="FunCoup" id="A0A369JAH0">
    <property type="interactions" value="325"/>
</dbReference>
<organism evidence="5 6">
    <name type="scientific">Hypsizygus marmoreus</name>
    <name type="common">White beech mushroom</name>
    <name type="synonym">Agaricus marmoreus</name>
    <dbReference type="NCBI Taxonomy" id="39966"/>
    <lineage>
        <taxon>Eukaryota</taxon>
        <taxon>Fungi</taxon>
        <taxon>Dikarya</taxon>
        <taxon>Basidiomycota</taxon>
        <taxon>Agaricomycotina</taxon>
        <taxon>Agaricomycetes</taxon>
        <taxon>Agaricomycetidae</taxon>
        <taxon>Agaricales</taxon>
        <taxon>Tricholomatineae</taxon>
        <taxon>Lyophyllaceae</taxon>
        <taxon>Hypsizygus</taxon>
    </lineage>
</organism>
<keyword evidence="6" id="KW-1185">Reference proteome</keyword>
<dbReference type="STRING" id="39966.A0A369JAH0"/>
<evidence type="ECO:0000313" key="5">
    <source>
        <dbReference type="EMBL" id="RDB17617.1"/>
    </source>
</evidence>
<reference evidence="5" key="1">
    <citation type="submission" date="2018-04" db="EMBL/GenBank/DDBJ databases">
        <title>Whole genome sequencing of Hypsizygus marmoreus.</title>
        <authorList>
            <person name="Choi I.-G."/>
            <person name="Min B."/>
            <person name="Kim J.-G."/>
            <person name="Kim S."/>
            <person name="Oh Y.-L."/>
            <person name="Kong W.-S."/>
            <person name="Park H."/>
            <person name="Jeong J."/>
            <person name="Song E.-S."/>
        </authorList>
    </citation>
    <scope>NUCLEOTIDE SEQUENCE [LARGE SCALE GENOMIC DNA]</scope>
    <source>
        <strain evidence="5">51987-8</strain>
    </source>
</reference>
<feature type="region of interest" description="Disordered" evidence="3">
    <location>
        <begin position="12"/>
        <end position="33"/>
    </location>
</feature>
<dbReference type="InterPro" id="IPR016024">
    <property type="entry name" value="ARM-type_fold"/>
</dbReference>
<feature type="domain" description="Nucleotide exchange factor Fes1" evidence="4">
    <location>
        <begin position="1"/>
        <end position="86"/>
    </location>
</feature>
<dbReference type="GO" id="GO:0005783">
    <property type="term" value="C:endoplasmic reticulum"/>
    <property type="evidence" value="ECO:0007669"/>
    <property type="project" value="TreeGrafter"/>
</dbReference>